<protein>
    <submittedName>
        <fullName evidence="4">Oxidoreductase</fullName>
    </submittedName>
</protein>
<comment type="similarity">
    <text evidence="1 3">Belongs to the short-chain dehydrogenases/reductases (SDR) family.</text>
</comment>
<keyword evidence="2" id="KW-0521">NADP</keyword>
<keyword evidence="5" id="KW-1185">Reference proteome</keyword>
<dbReference type="GO" id="GO:0006633">
    <property type="term" value="P:fatty acid biosynthetic process"/>
    <property type="evidence" value="ECO:0007669"/>
    <property type="project" value="TreeGrafter"/>
</dbReference>
<dbReference type="PRINTS" id="PR00080">
    <property type="entry name" value="SDRFAMILY"/>
</dbReference>
<dbReference type="EMBL" id="JYNV01000281">
    <property type="protein sequence ID" value="KZM20408.1"/>
    <property type="molecule type" value="Genomic_DNA"/>
</dbReference>
<dbReference type="Pfam" id="PF00106">
    <property type="entry name" value="adh_short"/>
    <property type="match status" value="1"/>
</dbReference>
<dbReference type="InterPro" id="IPR036291">
    <property type="entry name" value="NAD(P)-bd_dom_sf"/>
</dbReference>
<dbReference type="PANTHER" id="PTHR42760">
    <property type="entry name" value="SHORT-CHAIN DEHYDROGENASES/REDUCTASES FAMILY MEMBER"/>
    <property type="match status" value="1"/>
</dbReference>
<dbReference type="GO" id="GO:0016616">
    <property type="term" value="F:oxidoreductase activity, acting on the CH-OH group of donors, NAD or NADP as acceptor"/>
    <property type="evidence" value="ECO:0007669"/>
    <property type="project" value="TreeGrafter"/>
</dbReference>
<dbReference type="Proteomes" id="UP000076837">
    <property type="component" value="Unassembled WGS sequence"/>
</dbReference>
<dbReference type="AlphaFoldDB" id="A0A162Z644"/>
<proteinExistence type="inferred from homology"/>
<dbReference type="PANTHER" id="PTHR42760:SF76">
    <property type="entry name" value="CHAIN OXIDOREDUCTASE_DEHYDROGENASE, PUTATIVE-RELATED"/>
    <property type="match status" value="1"/>
</dbReference>
<dbReference type="GO" id="GO:0048038">
    <property type="term" value="F:quinone binding"/>
    <property type="evidence" value="ECO:0007669"/>
    <property type="project" value="TreeGrafter"/>
</dbReference>
<gene>
    <name evidence="4" type="ORF">ST47_g8498</name>
</gene>
<dbReference type="PRINTS" id="PR00081">
    <property type="entry name" value="GDHRDH"/>
</dbReference>
<evidence type="ECO:0000313" key="5">
    <source>
        <dbReference type="Proteomes" id="UP000076837"/>
    </source>
</evidence>
<evidence type="ECO:0000313" key="4">
    <source>
        <dbReference type="EMBL" id="KZM20408.1"/>
    </source>
</evidence>
<dbReference type="FunFam" id="3.40.50.720:FF:000084">
    <property type="entry name" value="Short-chain dehydrogenase reductase"/>
    <property type="match status" value="1"/>
</dbReference>
<sequence length="499" mass="53363">MASLQALLPSTLVPLQRFLLSKTLLIPTCMLCTWKLVQRLNSHLSTLSLNNFENDVSWDWTHEIVLVTGGSSGIGAEVARRLSSRSIKVVIWDLVAPPADLLNNKHVTHYLVDVTSDTSVATAAARLRQDVGDPTVLINNAGIAVAETILDETAAQRRAQFEVNVFAQMRLVQEFLPAMAEQNHGHVVTMASASSFISTTQLVTYGATKAAVMAFHEGLGQELRMRYGARKVRTSIVFPHFVRTPMVEKLTSLEGFPELLLTPGYVADAVVAQVAMTFVSASSGSAAKQLESHINALGNGAQAISVQVDIAHVDAPRTIVDQTLAAFGPAIDILINNAGIGIRKSFLETTVDDFDHGIQVNLRGAFFMCQAVVPHLRRPGRIVNISSIVSRTGGPLYGVYAASKAGLEGFTRSLAAAVGPYGHSVNAVLPGLTDTDMLQEITADDESAAFHRGVAAATPMEGRFATPEDIARVVVFMAGPNSHWMTGQSVSATGGLLMV</sequence>
<evidence type="ECO:0000256" key="2">
    <source>
        <dbReference type="ARBA" id="ARBA00022857"/>
    </source>
</evidence>
<dbReference type="InterPro" id="IPR002347">
    <property type="entry name" value="SDR_fam"/>
</dbReference>
<dbReference type="SUPFAM" id="SSF51735">
    <property type="entry name" value="NAD(P)-binding Rossmann-fold domains"/>
    <property type="match status" value="2"/>
</dbReference>
<dbReference type="STRING" id="5454.A0A162Z644"/>
<name>A0A162Z644_DIDRA</name>
<evidence type="ECO:0000256" key="3">
    <source>
        <dbReference type="RuleBase" id="RU000363"/>
    </source>
</evidence>
<dbReference type="InterPro" id="IPR020904">
    <property type="entry name" value="Sc_DH/Rdtase_CS"/>
</dbReference>
<comment type="caution">
    <text evidence="4">The sequence shown here is derived from an EMBL/GenBank/DDBJ whole genome shotgun (WGS) entry which is preliminary data.</text>
</comment>
<dbReference type="PROSITE" id="PS00061">
    <property type="entry name" value="ADH_SHORT"/>
    <property type="match status" value="2"/>
</dbReference>
<dbReference type="Pfam" id="PF13561">
    <property type="entry name" value="adh_short_C2"/>
    <property type="match status" value="1"/>
</dbReference>
<reference evidence="4 5" key="1">
    <citation type="journal article" date="2016" name="Sci. Rep.">
        <title>Draft genome sequencing and secretome analysis of fungal phytopathogen Ascochyta rabiei provides insight into the necrotrophic effector repertoire.</title>
        <authorList>
            <person name="Verma S."/>
            <person name="Gazara R.K."/>
            <person name="Nizam S."/>
            <person name="Parween S."/>
            <person name="Chattopadhyay D."/>
            <person name="Verma P.K."/>
        </authorList>
    </citation>
    <scope>NUCLEOTIDE SEQUENCE [LARGE SCALE GENOMIC DNA]</scope>
    <source>
        <strain evidence="4 5">ArDII</strain>
    </source>
</reference>
<evidence type="ECO:0000256" key="1">
    <source>
        <dbReference type="ARBA" id="ARBA00006484"/>
    </source>
</evidence>
<organism evidence="4 5">
    <name type="scientific">Didymella rabiei</name>
    <name type="common">Chickpea ascochyta blight fungus</name>
    <name type="synonym">Mycosphaerella rabiei</name>
    <dbReference type="NCBI Taxonomy" id="5454"/>
    <lineage>
        <taxon>Eukaryota</taxon>
        <taxon>Fungi</taxon>
        <taxon>Dikarya</taxon>
        <taxon>Ascomycota</taxon>
        <taxon>Pezizomycotina</taxon>
        <taxon>Dothideomycetes</taxon>
        <taxon>Pleosporomycetidae</taxon>
        <taxon>Pleosporales</taxon>
        <taxon>Pleosporineae</taxon>
        <taxon>Didymellaceae</taxon>
        <taxon>Ascochyta</taxon>
    </lineage>
</organism>
<dbReference type="Gene3D" id="3.40.50.720">
    <property type="entry name" value="NAD(P)-binding Rossmann-like Domain"/>
    <property type="match status" value="2"/>
</dbReference>
<accession>A0A162Z644</accession>